<dbReference type="EMBL" id="JAGEOJ010000003">
    <property type="protein sequence ID" value="MBO2447387.1"/>
    <property type="molecule type" value="Genomic_DNA"/>
</dbReference>
<keyword evidence="2" id="KW-0560">Oxidoreductase</keyword>
<sequence>MSGEFKDLAGKVVVITGGSRGLGAQTAREFAGQGAKVCVVGRDAEALDGVVAGIVKDGGTAIAVTADATDSGALAWVRERTETELGPVDVLCAFAGGQGFPVPSLELTEERWREVIDADLTSAFLTVSTFLPGMAERGAGSIILMSSASGRQPSRANLAYGAANAGLVMMARHLANEIGPKGVRVNCIAPSAILTEKVDQMMPGEIKKQVAADHPLGRIGTTHDIAQTAMFLASDASGYLTGLTLDVAGGRITN</sequence>
<comment type="similarity">
    <text evidence="1">Belongs to the short-chain dehydrogenases/reductases (SDR) family.</text>
</comment>
<evidence type="ECO:0000313" key="5">
    <source>
        <dbReference type="Proteomes" id="UP000669179"/>
    </source>
</evidence>
<accession>A0A939P7R4</accession>
<dbReference type="AlphaFoldDB" id="A0A939P7R4"/>
<dbReference type="SUPFAM" id="SSF51735">
    <property type="entry name" value="NAD(P)-binding Rossmann-fold domains"/>
    <property type="match status" value="1"/>
</dbReference>
<reference evidence="4" key="1">
    <citation type="submission" date="2021-03" db="EMBL/GenBank/DDBJ databases">
        <authorList>
            <person name="Kanchanasin P."/>
            <person name="Saeng-In P."/>
            <person name="Phongsopitanun W."/>
            <person name="Yuki M."/>
            <person name="Kudo T."/>
            <person name="Ohkuma M."/>
            <person name="Tanasupawat S."/>
        </authorList>
    </citation>
    <scope>NUCLEOTIDE SEQUENCE</scope>
    <source>
        <strain evidence="4">GKU 128</strain>
    </source>
</reference>
<dbReference type="InterPro" id="IPR002347">
    <property type="entry name" value="SDR_fam"/>
</dbReference>
<dbReference type="Gene3D" id="3.40.50.720">
    <property type="entry name" value="NAD(P)-binding Rossmann-like Domain"/>
    <property type="match status" value="1"/>
</dbReference>
<proteinExistence type="inferred from homology"/>
<protein>
    <submittedName>
        <fullName evidence="4">SDR family oxidoreductase</fullName>
    </submittedName>
</protein>
<dbReference type="PRINTS" id="PR00081">
    <property type="entry name" value="GDHRDH"/>
</dbReference>
<dbReference type="RefSeq" id="WP_208254958.1">
    <property type="nucleotide sequence ID" value="NZ_JAGEOJ010000003.1"/>
</dbReference>
<dbReference type="Pfam" id="PF13561">
    <property type="entry name" value="adh_short_C2"/>
    <property type="match status" value="1"/>
</dbReference>
<organism evidence="4 5">
    <name type="scientific">Actinomadura barringtoniae</name>
    <dbReference type="NCBI Taxonomy" id="1427535"/>
    <lineage>
        <taxon>Bacteria</taxon>
        <taxon>Bacillati</taxon>
        <taxon>Actinomycetota</taxon>
        <taxon>Actinomycetes</taxon>
        <taxon>Streptosporangiales</taxon>
        <taxon>Thermomonosporaceae</taxon>
        <taxon>Actinomadura</taxon>
    </lineage>
</organism>
<evidence type="ECO:0000256" key="1">
    <source>
        <dbReference type="ARBA" id="ARBA00006484"/>
    </source>
</evidence>
<evidence type="ECO:0000256" key="2">
    <source>
        <dbReference type="ARBA" id="ARBA00023002"/>
    </source>
</evidence>
<dbReference type="CDD" id="cd05233">
    <property type="entry name" value="SDR_c"/>
    <property type="match status" value="1"/>
</dbReference>
<dbReference type="FunFam" id="3.40.50.720:FF:000084">
    <property type="entry name" value="Short-chain dehydrogenase reductase"/>
    <property type="match status" value="1"/>
</dbReference>
<name>A0A939P7R4_9ACTN</name>
<dbReference type="Proteomes" id="UP000669179">
    <property type="component" value="Unassembled WGS sequence"/>
</dbReference>
<dbReference type="InterPro" id="IPR057326">
    <property type="entry name" value="KR_dom"/>
</dbReference>
<gene>
    <name evidence="4" type="ORF">J4573_09845</name>
</gene>
<evidence type="ECO:0000313" key="4">
    <source>
        <dbReference type="EMBL" id="MBO2447387.1"/>
    </source>
</evidence>
<dbReference type="PANTHER" id="PTHR43639">
    <property type="entry name" value="OXIDOREDUCTASE, SHORT-CHAIN DEHYDROGENASE/REDUCTASE FAMILY (AFU_ORTHOLOGUE AFUA_5G02870)"/>
    <property type="match status" value="1"/>
</dbReference>
<comment type="caution">
    <text evidence="4">The sequence shown here is derived from an EMBL/GenBank/DDBJ whole genome shotgun (WGS) entry which is preliminary data.</text>
</comment>
<keyword evidence="5" id="KW-1185">Reference proteome</keyword>
<dbReference type="InterPro" id="IPR036291">
    <property type="entry name" value="NAD(P)-bd_dom_sf"/>
</dbReference>
<dbReference type="PANTHER" id="PTHR43639:SF1">
    <property type="entry name" value="SHORT-CHAIN DEHYDROGENASE_REDUCTASE FAMILY PROTEIN"/>
    <property type="match status" value="1"/>
</dbReference>
<evidence type="ECO:0000259" key="3">
    <source>
        <dbReference type="SMART" id="SM00822"/>
    </source>
</evidence>
<dbReference type="SMART" id="SM00822">
    <property type="entry name" value="PKS_KR"/>
    <property type="match status" value="1"/>
</dbReference>
<feature type="domain" description="Ketoreductase" evidence="3">
    <location>
        <begin position="11"/>
        <end position="191"/>
    </location>
</feature>
<dbReference type="GO" id="GO:0016491">
    <property type="term" value="F:oxidoreductase activity"/>
    <property type="evidence" value="ECO:0007669"/>
    <property type="project" value="UniProtKB-KW"/>
</dbReference>